<evidence type="ECO:0000259" key="12">
    <source>
        <dbReference type="Pfam" id="PF23138"/>
    </source>
</evidence>
<dbReference type="InterPro" id="IPR039724">
    <property type="entry name" value="WDR91"/>
</dbReference>
<dbReference type="InterPro" id="IPR036322">
    <property type="entry name" value="WD40_repeat_dom_sf"/>
</dbReference>
<organism evidence="13 14">
    <name type="scientific">Oreochromis niloticus</name>
    <name type="common">Nile tilapia</name>
    <name type="synonym">Tilapia nilotica</name>
    <dbReference type="NCBI Taxonomy" id="8128"/>
    <lineage>
        <taxon>Eukaryota</taxon>
        <taxon>Metazoa</taxon>
        <taxon>Chordata</taxon>
        <taxon>Craniata</taxon>
        <taxon>Vertebrata</taxon>
        <taxon>Euteleostomi</taxon>
        <taxon>Actinopterygii</taxon>
        <taxon>Neopterygii</taxon>
        <taxon>Teleostei</taxon>
        <taxon>Neoteleostei</taxon>
        <taxon>Acanthomorphata</taxon>
        <taxon>Ovalentaria</taxon>
        <taxon>Cichlomorphae</taxon>
        <taxon>Cichliformes</taxon>
        <taxon>Cichlidae</taxon>
        <taxon>African cichlids</taxon>
        <taxon>Pseudocrenilabrinae</taxon>
        <taxon>Oreochromini</taxon>
        <taxon>Oreochromis</taxon>
    </lineage>
</organism>
<accession>A0A669BH31</accession>
<dbReference type="GO" id="GO:0045022">
    <property type="term" value="P:early endosome to late endosome transport"/>
    <property type="evidence" value="ECO:0007669"/>
    <property type="project" value="InterPro"/>
</dbReference>
<feature type="compositionally biased region" description="Polar residues" evidence="11">
    <location>
        <begin position="235"/>
        <end position="248"/>
    </location>
</feature>
<feature type="repeat" description="WD" evidence="10">
    <location>
        <begin position="509"/>
        <end position="542"/>
    </location>
</feature>
<dbReference type="GeneTree" id="ENSGT00390000001566"/>
<comment type="similarity">
    <text evidence="3">Belongs to the WD repeat WDR91 family.</text>
</comment>
<feature type="compositionally biased region" description="Low complexity" evidence="11">
    <location>
        <begin position="283"/>
        <end position="300"/>
    </location>
</feature>
<evidence type="ECO:0000256" key="7">
    <source>
        <dbReference type="ARBA" id="ARBA00022753"/>
    </source>
</evidence>
<dbReference type="Proteomes" id="UP000005207">
    <property type="component" value="Linkage group LG7"/>
</dbReference>
<feature type="domain" description="ARMC9 CTLH-like" evidence="12">
    <location>
        <begin position="47"/>
        <end position="171"/>
    </location>
</feature>
<dbReference type="GO" id="GO:0031902">
    <property type="term" value="C:late endosome membrane"/>
    <property type="evidence" value="ECO:0007669"/>
    <property type="project" value="UniProtKB-SubCell"/>
</dbReference>
<dbReference type="GO" id="GO:0141039">
    <property type="term" value="F:phosphatidylinositol 3-kinase inhibitor activity"/>
    <property type="evidence" value="ECO:0007669"/>
    <property type="project" value="InterPro"/>
</dbReference>
<reference evidence="13" key="2">
    <citation type="submission" date="2025-08" db="UniProtKB">
        <authorList>
            <consortium name="Ensembl"/>
        </authorList>
    </citation>
    <scope>IDENTIFICATION</scope>
</reference>
<evidence type="ECO:0000256" key="9">
    <source>
        <dbReference type="ARBA" id="ARBA00023136"/>
    </source>
</evidence>
<dbReference type="GO" id="GO:0051898">
    <property type="term" value="P:negative regulation of phosphatidylinositol 3-kinase/protein kinase B signal transduction"/>
    <property type="evidence" value="ECO:0007669"/>
    <property type="project" value="InterPro"/>
</dbReference>
<gene>
    <name evidence="13" type="primary">WDR91</name>
    <name evidence="13" type="synonym">wdr91</name>
</gene>
<dbReference type="PROSITE" id="PS50082">
    <property type="entry name" value="WD_REPEATS_2"/>
    <property type="match status" value="2"/>
</dbReference>
<dbReference type="Ensembl" id="ENSONIT00000091813.1">
    <property type="protein sequence ID" value="ENSONIP00000033854.1"/>
    <property type="gene ID" value="ENSONIG00000012620.2"/>
</dbReference>
<proteinExistence type="inferred from homology"/>
<dbReference type="AlphaFoldDB" id="A0A669BH31"/>
<dbReference type="Pfam" id="PF23138">
    <property type="entry name" value="CTLH_Armc9"/>
    <property type="match status" value="1"/>
</dbReference>
<comment type="subcellular location">
    <subcellularLocation>
        <location evidence="1">Early endosome membrane</location>
        <topology evidence="1">Peripheral membrane protein</topology>
    </subcellularLocation>
    <subcellularLocation>
        <location evidence="2">Late endosome membrane</location>
    </subcellularLocation>
</comment>
<evidence type="ECO:0000256" key="5">
    <source>
        <dbReference type="ARBA" id="ARBA00022574"/>
    </source>
</evidence>
<keyword evidence="7" id="KW-0967">Endosome</keyword>
<name>A0A669BH31_ORENI</name>
<sequence length="656" mass="74291">MGTAVERTDEHVREYLIYRGFTNTLKHLDNDIKADKEKGFRVDKIIDQLQQFVQSFDLAGLKEYWLYLDKRLFSRLEDVYRSTVNKLRISLYRYYIINTVQVSPRNLEKTQEFFQKQASELQGQAEWRDWFILPFISSPEQNPAFCQYFSRQWSDTFLVSLHNFLSVLFQCMHILDFDAEVQKMTCLVEENEQLRQLLFALQTESRDQRDRDEMIHHKLPTYVQNMDRLGDTELSQSQLSTNQSGNQNSRHKRIQDHEKERKELFSKPPPQTPEKKGELGEVEPPTESSSEPTDSSNSRSCGAGQEEPPFIKLSQEEYGEHHSSIMHCRVDCSGRRVASLDVDGVIKVWSFNPIMQTKATIMSKSPLMSLEWATKPDRLLLLGSGVGTVRLYDTEAKKNLYEMNIDEAHPRILSLACSPSGSSFVCSAAAHSRSGSGESAPRLPITVSGQLLLWDTKTVKQQLQFSLEPEPVAINCTAFNHNGNLLVTGAADGVIRLFDMQRYESAMSWRAHDGEVYSVEFSYDENTVFSIGEDGKFIQWNIHRCGVKQSEQILPQDATGPFVLSGYSGYKQVQVPRGRLFTFDSEGQHVLTCSSSGGLIYRLASGESALERVLSLGGHKAPVVTVDWCSAVDCGTCLTASMDGKIKLSTLLAQKS</sequence>
<dbReference type="FunFam" id="2.130.10.10:FF:001230">
    <property type="entry name" value="WD repeat-containing protein 91"/>
    <property type="match status" value="1"/>
</dbReference>
<evidence type="ECO:0000313" key="14">
    <source>
        <dbReference type="Proteomes" id="UP000005207"/>
    </source>
</evidence>
<reference evidence="13" key="3">
    <citation type="submission" date="2025-09" db="UniProtKB">
        <authorList>
            <consortium name="Ensembl"/>
        </authorList>
    </citation>
    <scope>IDENTIFICATION</scope>
</reference>
<keyword evidence="8" id="KW-0175">Coiled coil</keyword>
<dbReference type="SMART" id="SM00320">
    <property type="entry name" value="WD40"/>
    <property type="match status" value="5"/>
</dbReference>
<dbReference type="SUPFAM" id="SSF50978">
    <property type="entry name" value="WD40 repeat-like"/>
    <property type="match status" value="1"/>
</dbReference>
<dbReference type="FunFam" id="2.130.10.10:FF:000276">
    <property type="entry name" value="WD repeat-containing protein 91"/>
    <property type="match status" value="1"/>
</dbReference>
<feature type="repeat" description="WD" evidence="10">
    <location>
        <begin position="467"/>
        <end position="508"/>
    </location>
</feature>
<feature type="region of interest" description="Disordered" evidence="11">
    <location>
        <begin position="235"/>
        <end position="306"/>
    </location>
</feature>
<evidence type="ECO:0000256" key="4">
    <source>
        <dbReference type="ARBA" id="ARBA00021116"/>
    </source>
</evidence>
<keyword evidence="5 10" id="KW-0853">WD repeat</keyword>
<evidence type="ECO:0000256" key="11">
    <source>
        <dbReference type="SAM" id="MobiDB-lite"/>
    </source>
</evidence>
<keyword evidence="9" id="KW-0472">Membrane</keyword>
<keyword evidence="14" id="KW-1185">Reference proteome</keyword>
<dbReference type="PANTHER" id="PTHR13083">
    <property type="entry name" value="WD REPEAT-CONTAINING PROTEIN 91"/>
    <property type="match status" value="1"/>
</dbReference>
<evidence type="ECO:0000313" key="13">
    <source>
        <dbReference type="Ensembl" id="ENSONIP00000033854.1"/>
    </source>
</evidence>
<protein>
    <recommendedName>
        <fullName evidence="4">WD repeat-containing protein 91</fullName>
    </recommendedName>
</protein>
<evidence type="ECO:0000256" key="6">
    <source>
        <dbReference type="ARBA" id="ARBA00022737"/>
    </source>
</evidence>
<evidence type="ECO:0000256" key="10">
    <source>
        <dbReference type="PROSITE-ProRule" id="PRU00221"/>
    </source>
</evidence>
<dbReference type="PANTHER" id="PTHR13083:SF3">
    <property type="entry name" value="WD REPEAT-CONTAINING PROTEIN 91"/>
    <property type="match status" value="1"/>
</dbReference>
<dbReference type="GO" id="GO:0031901">
    <property type="term" value="C:early endosome membrane"/>
    <property type="evidence" value="ECO:0007669"/>
    <property type="project" value="UniProtKB-SubCell"/>
</dbReference>
<reference evidence="14" key="1">
    <citation type="submission" date="2012-01" db="EMBL/GenBank/DDBJ databases">
        <title>The Genome Sequence of Oreochromis niloticus (Nile Tilapia).</title>
        <authorList>
            <consortium name="Broad Institute Genome Assembly Team"/>
            <consortium name="Broad Institute Sequencing Platform"/>
            <person name="Di Palma F."/>
            <person name="Johnson J."/>
            <person name="Lander E.S."/>
            <person name="Lindblad-Toh K."/>
        </authorList>
    </citation>
    <scope>NUCLEOTIDE SEQUENCE [LARGE SCALE GENOMIC DNA]</scope>
</reference>
<dbReference type="Pfam" id="PF00400">
    <property type="entry name" value="WD40"/>
    <property type="match status" value="4"/>
</dbReference>
<keyword evidence="6" id="KW-0677">Repeat</keyword>
<dbReference type="InterPro" id="IPR001680">
    <property type="entry name" value="WD40_rpt"/>
</dbReference>
<evidence type="ECO:0000256" key="3">
    <source>
        <dbReference type="ARBA" id="ARBA00006128"/>
    </source>
</evidence>
<dbReference type="InterPro" id="IPR056327">
    <property type="entry name" value="ARMC9_CTLH-like_dom"/>
</dbReference>
<dbReference type="Gene3D" id="2.130.10.10">
    <property type="entry name" value="YVTN repeat-like/Quinoprotein amine dehydrogenase"/>
    <property type="match status" value="3"/>
</dbReference>
<evidence type="ECO:0000256" key="1">
    <source>
        <dbReference type="ARBA" id="ARBA00004220"/>
    </source>
</evidence>
<evidence type="ECO:0000256" key="2">
    <source>
        <dbReference type="ARBA" id="ARBA00004414"/>
    </source>
</evidence>
<feature type="compositionally biased region" description="Basic and acidic residues" evidence="11">
    <location>
        <begin position="255"/>
        <end position="265"/>
    </location>
</feature>
<dbReference type="InterPro" id="IPR015943">
    <property type="entry name" value="WD40/YVTN_repeat-like_dom_sf"/>
</dbReference>
<evidence type="ECO:0000256" key="8">
    <source>
        <dbReference type="ARBA" id="ARBA00023054"/>
    </source>
</evidence>